<accession>A0ABS0FDZ2</accession>
<evidence type="ECO:0000313" key="2">
    <source>
        <dbReference type="EMBL" id="MBF8457926.1"/>
    </source>
</evidence>
<evidence type="ECO:0000256" key="1">
    <source>
        <dbReference type="SAM" id="Phobius"/>
    </source>
</evidence>
<dbReference type="Proteomes" id="UP000660070">
    <property type="component" value="Unassembled WGS sequence"/>
</dbReference>
<feature type="transmembrane region" description="Helical" evidence="1">
    <location>
        <begin position="6"/>
        <end position="28"/>
    </location>
</feature>
<comment type="caution">
    <text evidence="2">The sequence shown here is derived from an EMBL/GenBank/DDBJ whole genome shotgun (WGS) entry which is preliminary data.</text>
</comment>
<proteinExistence type="predicted"/>
<keyword evidence="1" id="KW-0472">Membrane</keyword>
<organism evidence="2 3">
    <name type="scientific">Kaistella gelatinilytica</name>
    <dbReference type="NCBI Taxonomy" id="2787636"/>
    <lineage>
        <taxon>Bacteria</taxon>
        <taxon>Pseudomonadati</taxon>
        <taxon>Bacteroidota</taxon>
        <taxon>Flavobacteriia</taxon>
        <taxon>Flavobacteriales</taxon>
        <taxon>Weeksellaceae</taxon>
        <taxon>Chryseobacterium group</taxon>
        <taxon>Kaistella</taxon>
    </lineage>
</organism>
<evidence type="ECO:0000313" key="3">
    <source>
        <dbReference type="Proteomes" id="UP000660070"/>
    </source>
</evidence>
<evidence type="ECO:0008006" key="4">
    <source>
        <dbReference type="Google" id="ProtNLM"/>
    </source>
</evidence>
<keyword evidence="3" id="KW-1185">Reference proteome</keyword>
<keyword evidence="1" id="KW-1133">Transmembrane helix</keyword>
<sequence length="50" mass="5573">MDNSLILQYLIIAVIVLFAGYSLFKIVAKNFSSKKFKKKGKPGCDRDCCG</sequence>
<name>A0ABS0FDZ2_9FLAO</name>
<gene>
    <name evidence="2" type="ORF">IV494_12130</name>
</gene>
<dbReference type="EMBL" id="JADPVI010000003">
    <property type="protein sequence ID" value="MBF8457926.1"/>
    <property type="molecule type" value="Genomic_DNA"/>
</dbReference>
<reference evidence="2 3" key="1">
    <citation type="submission" date="2020-11" db="EMBL/GenBank/DDBJ databases">
        <title>Kaistella gelatinilytica sp. nov., a flavobacterium isolated from Antarctic Soil.</title>
        <authorList>
            <person name="Li J."/>
        </authorList>
    </citation>
    <scope>NUCLEOTIDE SEQUENCE [LARGE SCALE GENOMIC DNA]</scope>
    <source>
        <strain evidence="2 3">G5-32</strain>
    </source>
</reference>
<protein>
    <recommendedName>
        <fullName evidence="4">FeoB-associated Cys-rich membrane protein</fullName>
    </recommendedName>
</protein>
<dbReference type="RefSeq" id="WP_196080400.1">
    <property type="nucleotide sequence ID" value="NZ_JADPVI010000003.1"/>
</dbReference>
<keyword evidence="1" id="KW-0812">Transmembrane</keyword>